<organism evidence="2 3">
    <name type="scientific">Streptomyces kronopolitis</name>
    <dbReference type="NCBI Taxonomy" id="1612435"/>
    <lineage>
        <taxon>Bacteria</taxon>
        <taxon>Bacillati</taxon>
        <taxon>Actinomycetota</taxon>
        <taxon>Actinomycetes</taxon>
        <taxon>Kitasatosporales</taxon>
        <taxon>Streptomycetaceae</taxon>
        <taxon>Streptomyces</taxon>
    </lineage>
</organism>
<keyword evidence="3" id="KW-1185">Reference proteome</keyword>
<accession>A0ABQ2J3H5</accession>
<proteinExistence type="predicted"/>
<sequence>MGTSLSVPYGSGAAQPGAGGGRATGRCPIRMPPTAPPTGVGIAATVVPDHGARGAPADPAGSVSRAVASCRRYWEKEVVSRVFVQVIALVQGTG</sequence>
<feature type="region of interest" description="Disordered" evidence="1">
    <location>
        <begin position="1"/>
        <end position="40"/>
    </location>
</feature>
<gene>
    <name evidence="2" type="ORF">GCM10012285_10130</name>
</gene>
<dbReference type="Proteomes" id="UP000600080">
    <property type="component" value="Unassembled WGS sequence"/>
</dbReference>
<reference evidence="3" key="1">
    <citation type="journal article" date="2019" name="Int. J. Syst. Evol. Microbiol.">
        <title>The Global Catalogue of Microorganisms (GCM) 10K type strain sequencing project: providing services to taxonomists for standard genome sequencing and annotation.</title>
        <authorList>
            <consortium name="The Broad Institute Genomics Platform"/>
            <consortium name="The Broad Institute Genome Sequencing Center for Infectious Disease"/>
            <person name="Wu L."/>
            <person name="Ma J."/>
        </authorList>
    </citation>
    <scope>NUCLEOTIDE SEQUENCE [LARGE SCALE GENOMIC DNA]</scope>
    <source>
        <strain evidence="3">CGMCC 4.7323</strain>
    </source>
</reference>
<evidence type="ECO:0000313" key="2">
    <source>
        <dbReference type="EMBL" id="GGN36412.1"/>
    </source>
</evidence>
<protein>
    <submittedName>
        <fullName evidence="2">Uncharacterized protein</fullName>
    </submittedName>
</protein>
<evidence type="ECO:0000256" key="1">
    <source>
        <dbReference type="SAM" id="MobiDB-lite"/>
    </source>
</evidence>
<evidence type="ECO:0000313" key="3">
    <source>
        <dbReference type="Proteomes" id="UP000600080"/>
    </source>
</evidence>
<name>A0ABQ2J3H5_9ACTN</name>
<dbReference type="EMBL" id="BMND01000003">
    <property type="protein sequence ID" value="GGN36412.1"/>
    <property type="molecule type" value="Genomic_DNA"/>
</dbReference>
<comment type="caution">
    <text evidence="2">The sequence shown here is derived from an EMBL/GenBank/DDBJ whole genome shotgun (WGS) entry which is preliminary data.</text>
</comment>